<dbReference type="PANTHER" id="PTHR43685:SF2">
    <property type="entry name" value="GLYCOSYLTRANSFERASE 2-LIKE DOMAIN-CONTAINING PROTEIN"/>
    <property type="match status" value="1"/>
</dbReference>
<evidence type="ECO:0000313" key="5">
    <source>
        <dbReference type="Proteomes" id="UP000190962"/>
    </source>
</evidence>
<dbReference type="RefSeq" id="WP_043117458.1">
    <property type="nucleotide sequence ID" value="NZ_JRAA01000002.1"/>
</dbReference>
<dbReference type="CDD" id="cd00761">
    <property type="entry name" value="Glyco_tranf_GTA_type"/>
    <property type="match status" value="1"/>
</dbReference>
<organism evidence="2 4">
    <name type="scientific">Solemya velum gill symbiont</name>
    <dbReference type="NCBI Taxonomy" id="2340"/>
    <lineage>
        <taxon>Bacteria</taxon>
        <taxon>Pseudomonadati</taxon>
        <taxon>Pseudomonadota</taxon>
        <taxon>Gammaproteobacteria</taxon>
        <taxon>sulfur-oxidizing symbionts</taxon>
    </lineage>
</organism>
<dbReference type="OrthoDB" id="9805612at2"/>
<dbReference type="PANTHER" id="PTHR43685">
    <property type="entry name" value="GLYCOSYLTRANSFERASE"/>
    <property type="match status" value="1"/>
</dbReference>
<reference evidence="3 5" key="2">
    <citation type="submission" date="2016-11" db="EMBL/GenBank/DDBJ databases">
        <title>Mixed transmission modes and dynamic genome evolution in an obligate animal-bacterial symbiosis.</title>
        <authorList>
            <person name="Russell S.L."/>
            <person name="Corbett-Detig R.B."/>
            <person name="Cavanaugh C.M."/>
        </authorList>
    </citation>
    <scope>NUCLEOTIDE SEQUENCE [LARGE SCALE GENOMIC DNA]</scope>
    <source>
        <strain evidence="3">MA-KB16</strain>
    </source>
</reference>
<dbReference type="GO" id="GO:0016740">
    <property type="term" value="F:transferase activity"/>
    <property type="evidence" value="ECO:0007669"/>
    <property type="project" value="UniProtKB-KW"/>
</dbReference>
<evidence type="ECO:0000313" key="4">
    <source>
        <dbReference type="Proteomes" id="UP000030856"/>
    </source>
</evidence>
<dbReference type="eggNOG" id="COG1216">
    <property type="taxonomic scope" value="Bacteria"/>
</dbReference>
<dbReference type="Pfam" id="PF00535">
    <property type="entry name" value="Glycos_transf_2"/>
    <property type="match status" value="1"/>
</dbReference>
<dbReference type="Proteomes" id="UP000190962">
    <property type="component" value="Unassembled WGS sequence"/>
</dbReference>
<keyword evidence="4" id="KW-1185">Reference proteome</keyword>
<dbReference type="STRING" id="2340.JV46_10340"/>
<sequence>MTSTSVIIPTFNRAETLSRAIESVLAQTHTADEIIIVDDGSTDETQELLTHYPQLKVIRQQNLGVSAARNRGIAEATGEWVAFLDSDDTWLPTKLQTQLTALKENPDHRFCHTEEIWIRNGVRVNQMNKHAKSGGHIFEKCLPMCVISPSSALMHHTLFDSIGLFDESLPACEDYDLWLRLCATEPVLYIEEPQITKYGGHEDQLSRKHWGMDRFRIQALIKIQQSGDLDAHQQSRVAETIRSKAEILIKGGLKHGNHELVENYRALLAQQPALSMEGKT</sequence>
<dbReference type="InterPro" id="IPR050834">
    <property type="entry name" value="Glycosyltransf_2"/>
</dbReference>
<dbReference type="EMBL" id="JRAA01000002">
    <property type="protein sequence ID" value="KHF25238.1"/>
    <property type="molecule type" value="Genomic_DNA"/>
</dbReference>
<protein>
    <submittedName>
        <fullName evidence="3">Glycosyl transferase</fullName>
    </submittedName>
    <submittedName>
        <fullName evidence="2">Glycosyltransferase</fullName>
    </submittedName>
</protein>
<evidence type="ECO:0000313" key="3">
    <source>
        <dbReference type="EMBL" id="OOY34184.1"/>
    </source>
</evidence>
<evidence type="ECO:0000259" key="1">
    <source>
        <dbReference type="Pfam" id="PF00535"/>
    </source>
</evidence>
<dbReference type="GeneID" id="86992452"/>
<dbReference type="EMBL" id="MPNX01000020">
    <property type="protein sequence ID" value="OOY34184.1"/>
    <property type="molecule type" value="Genomic_DNA"/>
</dbReference>
<proteinExistence type="predicted"/>
<comment type="caution">
    <text evidence="2">The sequence shown here is derived from an EMBL/GenBank/DDBJ whole genome shotgun (WGS) entry which is preliminary data.</text>
</comment>
<accession>A0A0B0H4V0</accession>
<dbReference type="AlphaFoldDB" id="A0A0B0H4V0"/>
<keyword evidence="2" id="KW-0808">Transferase</keyword>
<dbReference type="InterPro" id="IPR001173">
    <property type="entry name" value="Glyco_trans_2-like"/>
</dbReference>
<dbReference type="SUPFAM" id="SSF53448">
    <property type="entry name" value="Nucleotide-diphospho-sugar transferases"/>
    <property type="match status" value="1"/>
</dbReference>
<dbReference type="Gene3D" id="3.90.550.10">
    <property type="entry name" value="Spore Coat Polysaccharide Biosynthesis Protein SpsA, Chain A"/>
    <property type="match status" value="1"/>
</dbReference>
<evidence type="ECO:0000313" key="2">
    <source>
        <dbReference type="EMBL" id="KHF25238.1"/>
    </source>
</evidence>
<dbReference type="InterPro" id="IPR029044">
    <property type="entry name" value="Nucleotide-diphossugar_trans"/>
</dbReference>
<gene>
    <name evidence="3" type="ORF">BOV88_11350</name>
    <name evidence="2" type="ORF">JV46_10340</name>
</gene>
<reference evidence="2 4" key="1">
    <citation type="journal article" date="2014" name="BMC Genomics">
        <title>The genome of the intracellular bacterium of the coastal bivalve, Solemya velum: a blueprint for thriving in and out of symbiosis.</title>
        <authorList>
            <person name="Dmytrenko O."/>
            <person name="Russell S.L."/>
            <person name="Loo W.T."/>
            <person name="Fontanez K.M."/>
            <person name="Liao L."/>
            <person name="Roeselers G."/>
            <person name="Sharma R."/>
            <person name="Stewart F.J."/>
            <person name="Newton I.L."/>
            <person name="Woyke T."/>
            <person name="Wu D."/>
            <person name="Lang J.M."/>
            <person name="Eisen J.A."/>
            <person name="Cavanaugh C.M."/>
        </authorList>
    </citation>
    <scope>NUCLEOTIDE SEQUENCE [LARGE SCALE GENOMIC DNA]</scope>
    <source>
        <strain evidence="2 4">WH</strain>
    </source>
</reference>
<dbReference type="Proteomes" id="UP000030856">
    <property type="component" value="Unassembled WGS sequence"/>
</dbReference>
<feature type="domain" description="Glycosyltransferase 2-like" evidence="1">
    <location>
        <begin position="5"/>
        <end position="111"/>
    </location>
</feature>
<name>A0A0B0H4V0_SOVGS</name>